<evidence type="ECO:0000313" key="2">
    <source>
        <dbReference type="EMBL" id="KOS47864.1"/>
    </source>
</evidence>
<organism evidence="2 3">
    <name type="scientific">Penicillium nordicum</name>
    <dbReference type="NCBI Taxonomy" id="229535"/>
    <lineage>
        <taxon>Eukaryota</taxon>
        <taxon>Fungi</taxon>
        <taxon>Dikarya</taxon>
        <taxon>Ascomycota</taxon>
        <taxon>Pezizomycotina</taxon>
        <taxon>Eurotiomycetes</taxon>
        <taxon>Eurotiomycetidae</taxon>
        <taxon>Eurotiales</taxon>
        <taxon>Aspergillaceae</taxon>
        <taxon>Penicillium</taxon>
    </lineage>
</organism>
<keyword evidence="1" id="KW-0472">Membrane</keyword>
<reference evidence="2 3" key="1">
    <citation type="submission" date="2015-08" db="EMBL/GenBank/DDBJ databases">
        <title>Genome sequencing of Penicillium nordicum.</title>
        <authorList>
            <person name="Nguyen H.D."/>
            <person name="Seifert K.A."/>
        </authorList>
    </citation>
    <scope>NUCLEOTIDE SEQUENCE [LARGE SCALE GENOMIC DNA]</scope>
    <source>
        <strain evidence="2 3">DAOMC 185683</strain>
    </source>
</reference>
<dbReference type="EMBL" id="LHQQ01000011">
    <property type="protein sequence ID" value="KOS47864.1"/>
    <property type="molecule type" value="Genomic_DNA"/>
</dbReference>
<comment type="caution">
    <text evidence="2">The sequence shown here is derived from an EMBL/GenBank/DDBJ whole genome shotgun (WGS) entry which is preliminary data.</text>
</comment>
<keyword evidence="1" id="KW-1133">Transmembrane helix</keyword>
<feature type="transmembrane region" description="Helical" evidence="1">
    <location>
        <begin position="38"/>
        <end position="59"/>
    </location>
</feature>
<dbReference type="Proteomes" id="UP000037696">
    <property type="component" value="Unassembled WGS sequence"/>
</dbReference>
<keyword evidence="1" id="KW-0812">Transmembrane</keyword>
<evidence type="ECO:0000313" key="3">
    <source>
        <dbReference type="Proteomes" id="UP000037696"/>
    </source>
</evidence>
<evidence type="ECO:0000256" key="1">
    <source>
        <dbReference type="SAM" id="Phobius"/>
    </source>
</evidence>
<accession>A0A0M8PFY8</accession>
<proteinExistence type="predicted"/>
<keyword evidence="3" id="KW-1185">Reference proteome</keyword>
<gene>
    <name evidence="2" type="ORF">ACN38_g1176</name>
</gene>
<sequence>MSKYKYSVPDTTSTGSADRTFLLYRGTPYFCTEFCTKLLFSFPLLSSLFSHSLVLLAALPAPRYPWARREGNSSLTTLKPSFSSVFLFSLEVGPDIGYQTVPI</sequence>
<protein>
    <submittedName>
        <fullName evidence="2">Uncharacterized protein</fullName>
    </submittedName>
</protein>
<dbReference type="AlphaFoldDB" id="A0A0M8PFY8"/>
<name>A0A0M8PFY8_9EURO</name>